<dbReference type="InterPro" id="IPR012902">
    <property type="entry name" value="N_methyl_site"/>
</dbReference>
<accession>A0A1W1D1B3</accession>
<gene>
    <name evidence="2" type="ORF">MNB_SV-13-1784</name>
</gene>
<evidence type="ECO:0000313" key="2">
    <source>
        <dbReference type="EMBL" id="SFV71803.1"/>
    </source>
</evidence>
<protein>
    <submittedName>
        <fullName evidence="2">Uncharacterized protein</fullName>
    </submittedName>
</protein>
<dbReference type="PROSITE" id="PS00409">
    <property type="entry name" value="PROKAR_NTER_METHYL"/>
    <property type="match status" value="1"/>
</dbReference>
<dbReference type="AlphaFoldDB" id="A0A1W1D1B3"/>
<organism evidence="2">
    <name type="scientific">hydrothermal vent metagenome</name>
    <dbReference type="NCBI Taxonomy" id="652676"/>
    <lineage>
        <taxon>unclassified sequences</taxon>
        <taxon>metagenomes</taxon>
        <taxon>ecological metagenomes</taxon>
    </lineage>
</organism>
<evidence type="ECO:0000256" key="1">
    <source>
        <dbReference type="SAM" id="Phobius"/>
    </source>
</evidence>
<keyword evidence="1" id="KW-1133">Transmembrane helix</keyword>
<proteinExistence type="predicted"/>
<sequence>MQTTTKRSGFSLLELIVVVMIVSLVGFLVFSSAIKEQKKKEILDPSTLQKTFRKSFQGQGDVELFCINKCKECYVIKDKNINAYDGGIDFGKDVEVHLLDNDNHLVQMEELGRIKDKKICLRYHLYPNGSTTQMIITNDKGVYYLPSYFGKAKKVNDIEEAKELWIKDKYNLRDSSSYY</sequence>
<dbReference type="NCBIfam" id="TIGR02532">
    <property type="entry name" value="IV_pilin_GFxxxE"/>
    <property type="match status" value="1"/>
</dbReference>
<reference evidence="2" key="1">
    <citation type="submission" date="2016-10" db="EMBL/GenBank/DDBJ databases">
        <authorList>
            <person name="de Groot N.N."/>
        </authorList>
    </citation>
    <scope>NUCLEOTIDE SEQUENCE</scope>
</reference>
<keyword evidence="1" id="KW-0472">Membrane</keyword>
<name>A0A1W1D1B3_9ZZZZ</name>
<feature type="transmembrane region" description="Helical" evidence="1">
    <location>
        <begin position="12"/>
        <end position="30"/>
    </location>
</feature>
<dbReference type="EMBL" id="FPHM01000316">
    <property type="protein sequence ID" value="SFV71803.1"/>
    <property type="molecule type" value="Genomic_DNA"/>
</dbReference>
<keyword evidence="1" id="KW-0812">Transmembrane</keyword>
<dbReference type="Pfam" id="PF07963">
    <property type="entry name" value="N_methyl"/>
    <property type="match status" value="1"/>
</dbReference>